<feature type="compositionally biased region" description="Basic and acidic residues" evidence="9">
    <location>
        <begin position="230"/>
        <end position="245"/>
    </location>
</feature>
<feature type="region of interest" description="Disordered" evidence="9">
    <location>
        <begin position="587"/>
        <end position="637"/>
    </location>
</feature>
<evidence type="ECO:0000256" key="6">
    <source>
        <dbReference type="ARBA" id="ARBA00022833"/>
    </source>
</evidence>
<comment type="similarity">
    <text evidence="2">Belongs to the MCM10 family.</text>
</comment>
<feature type="region of interest" description="Disordered" evidence="9">
    <location>
        <begin position="440"/>
        <end position="465"/>
    </location>
</feature>
<feature type="compositionally biased region" description="Gly residues" evidence="9">
    <location>
        <begin position="789"/>
        <end position="798"/>
    </location>
</feature>
<proteinExistence type="inferred from homology"/>
<feature type="coiled-coil region" evidence="8">
    <location>
        <begin position="662"/>
        <end position="689"/>
    </location>
</feature>
<evidence type="ECO:0000259" key="11">
    <source>
        <dbReference type="Pfam" id="PF22379"/>
    </source>
</evidence>
<keyword evidence="3" id="KW-0235">DNA replication</keyword>
<dbReference type="PANTHER" id="PTHR13454:SF11">
    <property type="entry name" value="PROTEIN MCM10 HOMOLOG"/>
    <property type="match status" value="1"/>
</dbReference>
<protein>
    <submittedName>
        <fullName evidence="12">Uncharacterized protein</fullName>
    </submittedName>
</protein>
<evidence type="ECO:0000259" key="10">
    <source>
        <dbReference type="Pfam" id="PF09329"/>
    </source>
</evidence>
<feature type="compositionally biased region" description="Basic and acidic residues" evidence="9">
    <location>
        <begin position="287"/>
        <end position="296"/>
    </location>
</feature>
<gene>
    <name evidence="12" type="ORF">ACJ73_06276</name>
</gene>
<keyword evidence="7" id="KW-0539">Nucleus</keyword>
<evidence type="ECO:0000256" key="9">
    <source>
        <dbReference type="SAM" id="MobiDB-lite"/>
    </source>
</evidence>
<dbReference type="InterPro" id="IPR055065">
    <property type="entry name" value="OB_MCM10"/>
</dbReference>
<dbReference type="Pfam" id="PF09329">
    <property type="entry name" value="zf-primase"/>
    <property type="match status" value="1"/>
</dbReference>
<dbReference type="Gene3D" id="2.40.50.140">
    <property type="entry name" value="Nucleic acid-binding proteins"/>
    <property type="match status" value="1"/>
</dbReference>
<dbReference type="Proteomes" id="UP000242791">
    <property type="component" value="Unassembled WGS sequence"/>
</dbReference>
<feature type="compositionally biased region" description="Polar residues" evidence="9">
    <location>
        <begin position="717"/>
        <end position="732"/>
    </location>
</feature>
<feature type="domain" description="MCM10 OB-fold" evidence="11">
    <location>
        <begin position="463"/>
        <end position="530"/>
    </location>
</feature>
<dbReference type="InterPro" id="IPR040184">
    <property type="entry name" value="Mcm10"/>
</dbReference>
<keyword evidence="6" id="KW-0862">Zinc</keyword>
<dbReference type="STRING" id="1658174.A0A1J9R2X0"/>
<feature type="compositionally biased region" description="Low complexity" evidence="9">
    <location>
        <begin position="38"/>
        <end position="49"/>
    </location>
</feature>
<dbReference type="GO" id="GO:0006270">
    <property type="term" value="P:DNA replication initiation"/>
    <property type="evidence" value="ECO:0007669"/>
    <property type="project" value="InterPro"/>
</dbReference>
<evidence type="ECO:0000256" key="2">
    <source>
        <dbReference type="ARBA" id="ARBA00009679"/>
    </source>
</evidence>
<keyword evidence="5" id="KW-0863">Zinc-finger</keyword>
<dbReference type="GO" id="GO:0003688">
    <property type="term" value="F:DNA replication origin binding"/>
    <property type="evidence" value="ECO:0007669"/>
    <property type="project" value="TreeGrafter"/>
</dbReference>
<dbReference type="Pfam" id="PF22379">
    <property type="entry name" value="OB_MCM10"/>
    <property type="match status" value="1"/>
</dbReference>
<keyword evidence="4" id="KW-0479">Metal-binding</keyword>
<evidence type="ECO:0000256" key="3">
    <source>
        <dbReference type="ARBA" id="ARBA00022705"/>
    </source>
</evidence>
<dbReference type="VEuPathDB" id="FungiDB:ACJ73_06276"/>
<dbReference type="EMBL" id="LGTZ01001082">
    <property type="protein sequence ID" value="OJD22372.1"/>
    <property type="molecule type" value="Genomic_DNA"/>
</dbReference>
<dbReference type="GO" id="GO:0003697">
    <property type="term" value="F:single-stranded DNA binding"/>
    <property type="evidence" value="ECO:0007669"/>
    <property type="project" value="InterPro"/>
</dbReference>
<dbReference type="InterPro" id="IPR012340">
    <property type="entry name" value="NA-bd_OB-fold"/>
</dbReference>
<evidence type="ECO:0000256" key="5">
    <source>
        <dbReference type="ARBA" id="ARBA00022771"/>
    </source>
</evidence>
<keyword evidence="13" id="KW-1185">Reference proteome</keyword>
<evidence type="ECO:0000256" key="8">
    <source>
        <dbReference type="SAM" id="Coils"/>
    </source>
</evidence>
<feature type="region of interest" description="Disordered" evidence="9">
    <location>
        <begin position="321"/>
        <end position="383"/>
    </location>
</feature>
<feature type="compositionally biased region" description="Acidic residues" evidence="9">
    <location>
        <begin position="62"/>
        <end position="80"/>
    </location>
</feature>
<evidence type="ECO:0000313" key="13">
    <source>
        <dbReference type="Proteomes" id="UP000242791"/>
    </source>
</evidence>
<evidence type="ECO:0000256" key="7">
    <source>
        <dbReference type="ARBA" id="ARBA00023242"/>
    </source>
</evidence>
<feature type="region of interest" description="Disordered" evidence="9">
    <location>
        <begin position="230"/>
        <end position="252"/>
    </location>
</feature>
<dbReference type="OrthoDB" id="273123at2759"/>
<feature type="compositionally biased region" description="Polar residues" evidence="9">
    <location>
        <begin position="358"/>
        <end position="370"/>
    </location>
</feature>
<feature type="compositionally biased region" description="Acidic residues" evidence="9">
    <location>
        <begin position="803"/>
        <end position="812"/>
    </location>
</feature>
<feature type="region of interest" description="Disordered" evidence="9">
    <location>
        <begin position="1"/>
        <end position="80"/>
    </location>
</feature>
<dbReference type="GO" id="GO:0008270">
    <property type="term" value="F:zinc ion binding"/>
    <property type="evidence" value="ECO:0007669"/>
    <property type="project" value="UniProtKB-KW"/>
</dbReference>
<keyword evidence="8" id="KW-0175">Coiled coil</keyword>
<feature type="region of interest" description="Disordered" evidence="9">
    <location>
        <begin position="704"/>
        <end position="744"/>
    </location>
</feature>
<feature type="domain" description="Zinc finger Mcm10/DnaG-type" evidence="10">
    <location>
        <begin position="538"/>
        <end position="583"/>
    </location>
</feature>
<feature type="compositionally biased region" description="Polar residues" evidence="9">
    <location>
        <begin position="328"/>
        <end position="344"/>
    </location>
</feature>
<feature type="compositionally biased region" description="Basic and acidic residues" evidence="9">
    <location>
        <begin position="608"/>
        <end position="617"/>
    </location>
</feature>
<organism evidence="12 13">
    <name type="scientific">Blastomyces percursus</name>
    <dbReference type="NCBI Taxonomy" id="1658174"/>
    <lineage>
        <taxon>Eukaryota</taxon>
        <taxon>Fungi</taxon>
        <taxon>Dikarya</taxon>
        <taxon>Ascomycota</taxon>
        <taxon>Pezizomycotina</taxon>
        <taxon>Eurotiomycetes</taxon>
        <taxon>Eurotiomycetidae</taxon>
        <taxon>Onygenales</taxon>
        <taxon>Ajellomycetaceae</taxon>
        <taxon>Blastomyces</taxon>
    </lineage>
</organism>
<comment type="caution">
    <text evidence="12">The sequence shown here is derived from an EMBL/GenBank/DDBJ whole genome shotgun (WGS) entry which is preliminary data.</text>
</comment>
<reference evidence="12 13" key="1">
    <citation type="submission" date="2015-08" db="EMBL/GenBank/DDBJ databases">
        <title>Emmonsia species relationships and genome sequence.</title>
        <authorList>
            <person name="Cuomo C.A."/>
            <person name="Schwartz I.S."/>
            <person name="Kenyon C."/>
            <person name="De Hoog G.S."/>
            <person name="Govender N.P."/>
            <person name="Botha A."/>
            <person name="Moreno L."/>
            <person name="De Vries M."/>
            <person name="Munoz J.F."/>
            <person name="Stielow J.B."/>
        </authorList>
    </citation>
    <scope>NUCLEOTIDE SEQUENCE [LARGE SCALE GENOMIC DNA]</scope>
    <source>
        <strain evidence="12 13">EI222</strain>
    </source>
</reference>
<dbReference type="GO" id="GO:0043596">
    <property type="term" value="C:nuclear replication fork"/>
    <property type="evidence" value="ECO:0007669"/>
    <property type="project" value="TreeGrafter"/>
</dbReference>
<feature type="region of interest" description="Disordered" evidence="9">
    <location>
        <begin position="96"/>
        <end position="201"/>
    </location>
</feature>
<dbReference type="AlphaFoldDB" id="A0A1J9R2X0"/>
<name>A0A1J9R2X0_9EURO</name>
<comment type="subcellular location">
    <subcellularLocation>
        <location evidence="1">Nucleus</location>
    </subcellularLocation>
</comment>
<evidence type="ECO:0000313" key="12">
    <source>
        <dbReference type="EMBL" id="OJD22372.1"/>
    </source>
</evidence>
<accession>A0A1J9R2X0</accession>
<feature type="compositionally biased region" description="Basic and acidic residues" evidence="9">
    <location>
        <begin position="442"/>
        <end position="451"/>
    </location>
</feature>
<feature type="compositionally biased region" description="Polar residues" evidence="9">
    <location>
        <begin position="138"/>
        <end position="149"/>
    </location>
</feature>
<feature type="region of interest" description="Disordered" evidence="9">
    <location>
        <begin position="276"/>
        <end position="296"/>
    </location>
</feature>
<feature type="compositionally biased region" description="Basic and acidic residues" evidence="9">
    <location>
        <begin position="172"/>
        <end position="182"/>
    </location>
</feature>
<evidence type="ECO:0000256" key="4">
    <source>
        <dbReference type="ARBA" id="ARBA00022723"/>
    </source>
</evidence>
<dbReference type="FunFam" id="2.40.50.140:FF:000174">
    <property type="entry name" value="DNA replication licensing factor mcm10"/>
    <property type="match status" value="1"/>
</dbReference>
<feature type="compositionally biased region" description="Low complexity" evidence="9">
    <location>
        <begin position="183"/>
        <end position="200"/>
    </location>
</feature>
<evidence type="ECO:0000256" key="1">
    <source>
        <dbReference type="ARBA" id="ARBA00004123"/>
    </source>
</evidence>
<feature type="compositionally biased region" description="Basic and acidic residues" evidence="9">
    <location>
        <begin position="28"/>
        <end position="37"/>
    </location>
</feature>
<dbReference type="InterPro" id="IPR015408">
    <property type="entry name" value="Znf_Mcm10/DnaG"/>
</dbReference>
<sequence length="812" mass="89693">MSLKVADLRWPPRSPYEALMSSPNGRKRFQEMQERRLAASASAKSFTASPYVRTKANQLLEDGVENDLEESDDDEEDEETLQLKLAAIEARLKLKKLQQSKSKSKPPSFDKEINSDAHISPSRPPSRFLMERKRKAANMSQQESIQVPVSPSKRLATSADPVSPRRVVLGIDKGKKGNEVSLRRPPSSRSTGRPSSSIGGYRDELLLRRAHSSTTRSAGLTPVEGIHRPKSFSERIAESRSVDKNRRQKTQLLHRKRNTAFAVDKDELERFHLAAKEESGKASSFDSPRKSQRVEEFSRDDVIQSYNLSSFGLRKSKSISRIHGRGAATQSTPAEGSTHQSLEFQRQREARPAPYLPNNDSTEGDSQNIKPTKESDPSKFEPYSGLHLSNRILPHSFLTRILNNKSSMRIPDLLKTIKGPQFDPPDIDGDYVVVGIIASKSTPKEHQDPKKGASSNKDPDDDGSNNSSKYMVLTLTDLKWSIDFFLFSTAFPRYYKLIPGTVVAILNPSIMPPPPNKLDTNRFSLTLNSSDDTILEIGKAQDLGFCKAIRKDGKVCEAWVDARKTQFCEFHVDLQLRKTTAKRMEVNNGPGIFGPGGRSGSRTGIFNRSRDSKDSGLRPEGAQTDRSTRSTYYVAPPIPGGRSAASLIDADDPFIAAAHDFQRGGNGKLDRLQKRLEEQERERNIAKLLGKSNSVGAQYLRHRQANDTSGRDGSAVSDPSSTNSLTSRAGNSNEKDDESTSQSARMALELSSKMKSASHVKLGPIKKGAVNKKTRFVTAKGIRDAGRDSLGGPGGGTGNENNVDYDDDLEIV</sequence>
<dbReference type="PANTHER" id="PTHR13454">
    <property type="entry name" value="PROTEIN MCM10 HOMOLOG"/>
    <property type="match status" value="1"/>
</dbReference>
<feature type="region of interest" description="Disordered" evidence="9">
    <location>
        <begin position="780"/>
        <end position="812"/>
    </location>
</feature>